<dbReference type="InterPro" id="IPR041588">
    <property type="entry name" value="Integrase_H2C2"/>
</dbReference>
<dbReference type="Pfam" id="PF00385">
    <property type="entry name" value="Chromo"/>
    <property type="match status" value="1"/>
</dbReference>
<dbReference type="FunFam" id="1.10.340.70:FF:000001">
    <property type="entry name" value="Retrovirus-related Pol polyprotein from transposon gypsy-like Protein"/>
    <property type="match status" value="1"/>
</dbReference>
<sequence>MTRSQSVSELENKVDDRHAELEKKVDDHHADVQVRFDQLASQMDTKMDELRTMLGKSSNHHDSDESSGRHSSSHTPNSYATRISKVDFPRFNGKNIRDWLYKCDQFFLLDATPATFMVQDYIDQFELALTQVNLIPEHSLSIFLAGLEYHTQMHVRMFNPSSIAHAANLAKLHESSKEIIPKNTSRYTNFTKPMARTPYQTSSPNPINTNSIPNPTKPTFARTNRTYSAADMEERRTKGLCMFCDEVFTPGHQVKHRRNQLMVMELQDNDTPLLTDSPITSLSDTEDSTTSDTTFDNPQLSLQALTGVSNYQTMRISGLHDKKLLHILLDSGKAIPPLSVTGGGGHKLEAAFICRNFKWVLQQSQFTADVIVLPLVCCDLILGIQWLKSLDTYEDIFAEPTALPRARLGFDHKIPLKDGVEPFNLRPYRYSTVQKTIIDKMVQDMLSQGIIQHSNSPFASPIVLVRKNDGSWRLCVNYRKLNKATIKDIFPIPLIEDLMDELGGATIFSKLDMRSGYHQVRMATGEEHKTAFKTHNGHFEYLVMPFGLTNAPASFQSLMNHVFQPFLRKENNLFLNKSKCSFASLKVEYLGHFITKEGVSTDPSKIMVVSNWPQPQNLKQLRGFLGLAGYYRRFVKDFADALSRKTSAELLAILVNNGQTDLLGIIKASWSTDTYLQQVIHTLQANPSSYPKFSWVNGELRRRGKLLVGNVPPLKETILQWLHDSSLGGHSGRDVTAARIKSLFYWKGMNKDIHNYVRNCGVCQQSKPDLAGSPSLLQPLPVPQKIWADISMDFIEGLPNSSGKQVILVVVDRLSKYAHFISLAHPYTAEDVARIFMDNIFKLHGACVQTNPLVGHNGYLLLNGGESTSVTVNRSVAAREDTIKLLKFHLLRAQNRMKQQADKHRSDTSFEIGDHVYIKLHPYRQVSMRSTHYHKLLPKFYGPYKVLDKIGQVAYQLDLPSSSNIHNVFHVSQLKLCPNPTVVTTQHLPAEDQLFPRIPEAIVDRKMVKRGNVAATKVLVKWKDEPVEQATWEFYDVLLYQYPNFHP</sequence>
<evidence type="ECO:0000256" key="6">
    <source>
        <dbReference type="ARBA" id="ARBA00022750"/>
    </source>
</evidence>
<evidence type="ECO:0000259" key="17">
    <source>
        <dbReference type="Pfam" id="PF00385"/>
    </source>
</evidence>
<feature type="compositionally biased region" description="Basic and acidic residues" evidence="15">
    <location>
        <begin position="10"/>
        <end position="27"/>
    </location>
</feature>
<evidence type="ECO:0000256" key="1">
    <source>
        <dbReference type="ARBA" id="ARBA00022670"/>
    </source>
</evidence>
<protein>
    <recommendedName>
        <fullName evidence="22">Chromo domain-containing protein</fullName>
    </recommendedName>
</protein>
<dbReference type="GO" id="GO:0006310">
    <property type="term" value="P:DNA recombination"/>
    <property type="evidence" value="ECO:0007669"/>
    <property type="project" value="UniProtKB-KW"/>
</dbReference>
<feature type="domain" description="Tf2-1-like SH3-like" evidence="19">
    <location>
        <begin position="913"/>
        <end position="977"/>
    </location>
</feature>
<dbReference type="Proteomes" id="UP000242715">
    <property type="component" value="Unassembled WGS sequence"/>
</dbReference>
<dbReference type="SUPFAM" id="SSF54160">
    <property type="entry name" value="Chromo domain-like"/>
    <property type="match status" value="1"/>
</dbReference>
<dbReference type="GO" id="GO:0003964">
    <property type="term" value="F:RNA-directed DNA polymerase activity"/>
    <property type="evidence" value="ECO:0007669"/>
    <property type="project" value="UniProtKB-KW"/>
</dbReference>
<dbReference type="InterPro" id="IPR023780">
    <property type="entry name" value="Chromo_domain"/>
</dbReference>
<keyword evidence="4" id="KW-0540">Nuclease</keyword>
<evidence type="ECO:0000256" key="11">
    <source>
        <dbReference type="ARBA" id="ARBA00022918"/>
    </source>
</evidence>
<dbReference type="Pfam" id="PF24626">
    <property type="entry name" value="SH3_Tf2-1"/>
    <property type="match status" value="1"/>
</dbReference>
<evidence type="ECO:0000256" key="14">
    <source>
        <dbReference type="ARBA" id="ARBA00023172"/>
    </source>
</evidence>
<feature type="region of interest" description="Disordered" evidence="15">
    <location>
        <begin position="55"/>
        <end position="78"/>
    </location>
</feature>
<dbReference type="GO" id="GO:0006508">
    <property type="term" value="P:proteolysis"/>
    <property type="evidence" value="ECO:0007669"/>
    <property type="project" value="UniProtKB-KW"/>
</dbReference>
<feature type="compositionally biased region" description="Basic and acidic residues" evidence="15">
    <location>
        <begin position="59"/>
        <end position="68"/>
    </location>
</feature>
<dbReference type="InterPro" id="IPR050951">
    <property type="entry name" value="Retrovirus_Pol_polyprotein"/>
</dbReference>
<gene>
    <name evidence="20" type="ORF">TSUD_37720</name>
</gene>
<dbReference type="Gene3D" id="1.10.340.70">
    <property type="match status" value="1"/>
</dbReference>
<name>A0A2Z6M527_TRISU</name>
<keyword evidence="12" id="KW-0239">DNA-directed DNA polymerase</keyword>
<accession>A0A2Z6M527</accession>
<dbReference type="EMBL" id="DF973165">
    <property type="protein sequence ID" value="GAU17014.1"/>
    <property type="molecule type" value="Genomic_DNA"/>
</dbReference>
<dbReference type="PANTHER" id="PTHR37984">
    <property type="entry name" value="PROTEIN CBG26694"/>
    <property type="match status" value="1"/>
</dbReference>
<dbReference type="CDD" id="cd01647">
    <property type="entry name" value="RT_LTR"/>
    <property type="match status" value="1"/>
</dbReference>
<keyword evidence="10" id="KW-0229">DNA integration</keyword>
<evidence type="ECO:0000313" key="20">
    <source>
        <dbReference type="EMBL" id="GAU17014.1"/>
    </source>
</evidence>
<keyword evidence="6" id="KW-0064">Aspartyl protease</keyword>
<evidence type="ECO:0000259" key="19">
    <source>
        <dbReference type="Pfam" id="PF24626"/>
    </source>
</evidence>
<evidence type="ECO:0000256" key="7">
    <source>
        <dbReference type="ARBA" id="ARBA00022759"/>
    </source>
</evidence>
<evidence type="ECO:0000256" key="13">
    <source>
        <dbReference type="ARBA" id="ARBA00023125"/>
    </source>
</evidence>
<evidence type="ECO:0000256" key="9">
    <source>
        <dbReference type="ARBA" id="ARBA00022842"/>
    </source>
</evidence>
<feature type="domain" description="Reverse transcriptase" evidence="16">
    <location>
        <begin position="465"/>
        <end position="568"/>
    </location>
</feature>
<evidence type="ECO:0000259" key="18">
    <source>
        <dbReference type="Pfam" id="PF17921"/>
    </source>
</evidence>
<keyword evidence="11" id="KW-0695">RNA-directed DNA polymerase</keyword>
<evidence type="ECO:0000256" key="12">
    <source>
        <dbReference type="ARBA" id="ARBA00022932"/>
    </source>
</evidence>
<feature type="domain" description="Integrase zinc-binding" evidence="18">
    <location>
        <begin position="713"/>
        <end position="768"/>
    </location>
</feature>
<evidence type="ECO:0000256" key="3">
    <source>
        <dbReference type="ARBA" id="ARBA00022695"/>
    </source>
</evidence>
<keyword evidence="21" id="KW-1185">Reference proteome</keyword>
<feature type="domain" description="Chromo" evidence="17">
    <location>
        <begin position="998"/>
        <end position="1035"/>
    </location>
</feature>
<dbReference type="InterPro" id="IPR000477">
    <property type="entry name" value="RT_dom"/>
</dbReference>
<dbReference type="Gene3D" id="3.30.70.270">
    <property type="match status" value="1"/>
</dbReference>
<dbReference type="InterPro" id="IPR043128">
    <property type="entry name" value="Rev_trsase/Diguanyl_cyclase"/>
</dbReference>
<evidence type="ECO:0000256" key="8">
    <source>
        <dbReference type="ARBA" id="ARBA00022801"/>
    </source>
</evidence>
<dbReference type="GO" id="GO:0003677">
    <property type="term" value="F:DNA binding"/>
    <property type="evidence" value="ECO:0007669"/>
    <property type="project" value="UniProtKB-KW"/>
</dbReference>
<evidence type="ECO:0000256" key="15">
    <source>
        <dbReference type="SAM" id="MobiDB-lite"/>
    </source>
</evidence>
<feature type="region of interest" description="Disordered" evidence="15">
    <location>
        <begin position="1"/>
        <end position="27"/>
    </location>
</feature>
<keyword evidence="9" id="KW-0460">Magnesium</keyword>
<evidence type="ECO:0000313" key="21">
    <source>
        <dbReference type="Proteomes" id="UP000242715"/>
    </source>
</evidence>
<organism evidence="20 21">
    <name type="scientific">Trifolium subterraneum</name>
    <name type="common">Subterranean clover</name>
    <dbReference type="NCBI Taxonomy" id="3900"/>
    <lineage>
        <taxon>Eukaryota</taxon>
        <taxon>Viridiplantae</taxon>
        <taxon>Streptophyta</taxon>
        <taxon>Embryophyta</taxon>
        <taxon>Tracheophyta</taxon>
        <taxon>Spermatophyta</taxon>
        <taxon>Magnoliopsida</taxon>
        <taxon>eudicotyledons</taxon>
        <taxon>Gunneridae</taxon>
        <taxon>Pentapetalae</taxon>
        <taxon>rosids</taxon>
        <taxon>fabids</taxon>
        <taxon>Fabales</taxon>
        <taxon>Fabaceae</taxon>
        <taxon>Papilionoideae</taxon>
        <taxon>50 kb inversion clade</taxon>
        <taxon>NPAAA clade</taxon>
        <taxon>Hologalegina</taxon>
        <taxon>IRL clade</taxon>
        <taxon>Trifolieae</taxon>
        <taxon>Trifolium</taxon>
    </lineage>
</organism>
<dbReference type="CDD" id="cd00303">
    <property type="entry name" value="retropepsin_like"/>
    <property type="match status" value="1"/>
</dbReference>
<evidence type="ECO:0000256" key="2">
    <source>
        <dbReference type="ARBA" id="ARBA00022679"/>
    </source>
</evidence>
<dbReference type="Gene3D" id="3.30.420.10">
    <property type="entry name" value="Ribonuclease H-like superfamily/Ribonuclease H"/>
    <property type="match status" value="1"/>
</dbReference>
<keyword evidence="8" id="KW-0378">Hydrolase</keyword>
<feature type="region of interest" description="Disordered" evidence="15">
    <location>
        <begin position="197"/>
        <end position="221"/>
    </location>
</feature>
<keyword evidence="3" id="KW-0548">Nucleotidyltransferase</keyword>
<dbReference type="OrthoDB" id="5554229at2759"/>
<keyword evidence="14" id="KW-0233">DNA recombination</keyword>
<keyword evidence="1" id="KW-0645">Protease</keyword>
<dbReference type="SUPFAM" id="SSF56672">
    <property type="entry name" value="DNA/RNA polymerases"/>
    <property type="match status" value="1"/>
</dbReference>
<dbReference type="GO" id="GO:0046872">
    <property type="term" value="F:metal ion binding"/>
    <property type="evidence" value="ECO:0007669"/>
    <property type="project" value="UniProtKB-KW"/>
</dbReference>
<dbReference type="Gene3D" id="3.10.10.10">
    <property type="entry name" value="HIV Type 1 Reverse Transcriptase, subunit A, domain 1"/>
    <property type="match status" value="1"/>
</dbReference>
<dbReference type="InterPro" id="IPR016197">
    <property type="entry name" value="Chromo-like_dom_sf"/>
</dbReference>
<evidence type="ECO:0000256" key="10">
    <source>
        <dbReference type="ARBA" id="ARBA00022908"/>
    </source>
</evidence>
<dbReference type="Pfam" id="PF00078">
    <property type="entry name" value="RVT_1"/>
    <property type="match status" value="1"/>
</dbReference>
<reference evidence="21" key="1">
    <citation type="journal article" date="2017" name="Front. Plant Sci.">
        <title>Climate Clever Clovers: New Paradigm to Reduce the Environmental Footprint of Ruminants by Breeding Low Methanogenic Forages Utilizing Haplotype Variation.</title>
        <authorList>
            <person name="Kaur P."/>
            <person name="Appels R."/>
            <person name="Bayer P.E."/>
            <person name="Keeble-Gagnere G."/>
            <person name="Wang J."/>
            <person name="Hirakawa H."/>
            <person name="Shirasawa K."/>
            <person name="Vercoe P."/>
            <person name="Stefanova K."/>
            <person name="Durmic Z."/>
            <person name="Nichols P."/>
            <person name="Revell C."/>
            <person name="Isobe S.N."/>
            <person name="Edwards D."/>
            <person name="Erskine W."/>
        </authorList>
    </citation>
    <scope>NUCLEOTIDE SEQUENCE [LARGE SCALE GENOMIC DNA]</scope>
    <source>
        <strain evidence="21">cv. Daliak</strain>
    </source>
</reference>
<evidence type="ECO:0000256" key="5">
    <source>
        <dbReference type="ARBA" id="ARBA00022723"/>
    </source>
</evidence>
<dbReference type="Pfam" id="PF08284">
    <property type="entry name" value="RVP_2"/>
    <property type="match status" value="1"/>
</dbReference>
<feature type="region of interest" description="Disordered" evidence="15">
    <location>
        <begin position="273"/>
        <end position="294"/>
    </location>
</feature>
<dbReference type="FunFam" id="3.10.10.10:FF:000007">
    <property type="entry name" value="Retrovirus-related Pol polyprotein from transposon 17.6-like Protein"/>
    <property type="match status" value="1"/>
</dbReference>
<dbReference type="InterPro" id="IPR012337">
    <property type="entry name" value="RNaseH-like_sf"/>
</dbReference>
<dbReference type="InterPro" id="IPR043502">
    <property type="entry name" value="DNA/RNA_pol_sf"/>
</dbReference>
<dbReference type="GO" id="GO:0003887">
    <property type="term" value="F:DNA-directed DNA polymerase activity"/>
    <property type="evidence" value="ECO:0007669"/>
    <property type="project" value="UniProtKB-KW"/>
</dbReference>
<proteinExistence type="predicted"/>
<dbReference type="InterPro" id="IPR036397">
    <property type="entry name" value="RNaseH_sf"/>
</dbReference>
<evidence type="ECO:0008006" key="22">
    <source>
        <dbReference type="Google" id="ProtNLM"/>
    </source>
</evidence>
<evidence type="ECO:0000256" key="4">
    <source>
        <dbReference type="ARBA" id="ARBA00022722"/>
    </source>
</evidence>
<dbReference type="PANTHER" id="PTHR37984:SF5">
    <property type="entry name" value="PROTEIN NYNRIN-LIKE"/>
    <property type="match status" value="1"/>
</dbReference>
<feature type="compositionally biased region" description="Low complexity" evidence="15">
    <location>
        <begin position="201"/>
        <end position="214"/>
    </location>
</feature>
<dbReference type="AlphaFoldDB" id="A0A2Z6M527"/>
<keyword evidence="5" id="KW-0479">Metal-binding</keyword>
<keyword evidence="2" id="KW-0808">Transferase</keyword>
<dbReference type="Pfam" id="PF17921">
    <property type="entry name" value="Integrase_H2C2"/>
    <property type="match status" value="1"/>
</dbReference>
<dbReference type="SUPFAM" id="SSF53098">
    <property type="entry name" value="Ribonuclease H-like"/>
    <property type="match status" value="1"/>
</dbReference>
<dbReference type="GO" id="GO:0004190">
    <property type="term" value="F:aspartic-type endopeptidase activity"/>
    <property type="evidence" value="ECO:0007669"/>
    <property type="project" value="UniProtKB-KW"/>
</dbReference>
<evidence type="ECO:0000259" key="16">
    <source>
        <dbReference type="Pfam" id="PF00078"/>
    </source>
</evidence>
<dbReference type="InterPro" id="IPR056924">
    <property type="entry name" value="SH3_Tf2-1"/>
</dbReference>
<dbReference type="GO" id="GO:0004519">
    <property type="term" value="F:endonuclease activity"/>
    <property type="evidence" value="ECO:0007669"/>
    <property type="project" value="UniProtKB-KW"/>
</dbReference>
<keyword evidence="7" id="KW-0255">Endonuclease</keyword>
<keyword evidence="13" id="KW-0238">DNA-binding</keyword>
<dbReference type="GO" id="GO:0015074">
    <property type="term" value="P:DNA integration"/>
    <property type="evidence" value="ECO:0007669"/>
    <property type="project" value="UniProtKB-KW"/>
</dbReference>